<protein>
    <submittedName>
        <fullName evidence="2">Uncharacterized protein</fullName>
    </submittedName>
</protein>
<dbReference type="Proteomes" id="UP001224775">
    <property type="component" value="Unassembled WGS sequence"/>
</dbReference>
<dbReference type="AlphaFoldDB" id="A0AAD8XWA9"/>
<organism evidence="2 3">
    <name type="scientific">Skeletonema marinoi</name>
    <dbReference type="NCBI Taxonomy" id="267567"/>
    <lineage>
        <taxon>Eukaryota</taxon>
        <taxon>Sar</taxon>
        <taxon>Stramenopiles</taxon>
        <taxon>Ochrophyta</taxon>
        <taxon>Bacillariophyta</taxon>
        <taxon>Coscinodiscophyceae</taxon>
        <taxon>Thalassiosirophycidae</taxon>
        <taxon>Thalassiosirales</taxon>
        <taxon>Skeletonemataceae</taxon>
        <taxon>Skeletonema</taxon>
        <taxon>Skeletonema marinoi-dohrnii complex</taxon>
    </lineage>
</organism>
<comment type="caution">
    <text evidence="2">The sequence shown here is derived from an EMBL/GenBank/DDBJ whole genome shotgun (WGS) entry which is preliminary data.</text>
</comment>
<accession>A0AAD8XWA9</accession>
<evidence type="ECO:0000313" key="2">
    <source>
        <dbReference type="EMBL" id="KAK1734628.1"/>
    </source>
</evidence>
<evidence type="ECO:0000313" key="3">
    <source>
        <dbReference type="Proteomes" id="UP001224775"/>
    </source>
</evidence>
<feature type="region of interest" description="Disordered" evidence="1">
    <location>
        <begin position="28"/>
        <end position="118"/>
    </location>
</feature>
<reference evidence="2" key="1">
    <citation type="submission" date="2023-06" db="EMBL/GenBank/DDBJ databases">
        <title>Survivors Of The Sea: Transcriptome response of Skeletonema marinoi to long-term dormancy.</title>
        <authorList>
            <person name="Pinder M.I.M."/>
            <person name="Kourtchenko O."/>
            <person name="Robertson E.K."/>
            <person name="Larsson T."/>
            <person name="Maumus F."/>
            <person name="Osuna-Cruz C.M."/>
            <person name="Vancaester E."/>
            <person name="Stenow R."/>
            <person name="Vandepoele K."/>
            <person name="Ploug H."/>
            <person name="Bruchert V."/>
            <person name="Godhe A."/>
            <person name="Topel M."/>
        </authorList>
    </citation>
    <scope>NUCLEOTIDE SEQUENCE</scope>
    <source>
        <strain evidence="2">R05AC</strain>
    </source>
</reference>
<proteinExistence type="predicted"/>
<feature type="compositionally biased region" description="Polar residues" evidence="1">
    <location>
        <begin position="61"/>
        <end position="72"/>
    </location>
</feature>
<feature type="compositionally biased region" description="Low complexity" evidence="1">
    <location>
        <begin position="100"/>
        <end position="118"/>
    </location>
</feature>
<name>A0AAD8XWA9_9STRA</name>
<dbReference type="EMBL" id="JATAAI010000037">
    <property type="protein sequence ID" value="KAK1734628.1"/>
    <property type="molecule type" value="Genomic_DNA"/>
</dbReference>
<evidence type="ECO:0000256" key="1">
    <source>
        <dbReference type="SAM" id="MobiDB-lite"/>
    </source>
</evidence>
<keyword evidence="3" id="KW-1185">Reference proteome</keyword>
<sequence length="118" mass="12961">MVVLAAAAITAGGVAAYHGGKKAATESAKTIKHKMKLSKDEKDRKETFDSRKKERSERFANINQYRTSVSESVKSKSAMPSFNWGKNKAANDAKARHSTRSVTTSATTSAHSAKWWEK</sequence>
<gene>
    <name evidence="2" type="ORF">QTG54_014501</name>
</gene>
<feature type="compositionally biased region" description="Basic and acidic residues" evidence="1">
    <location>
        <begin position="37"/>
        <end position="58"/>
    </location>
</feature>